<evidence type="ECO:0000259" key="9">
    <source>
        <dbReference type="PROSITE" id="PS51939"/>
    </source>
</evidence>
<evidence type="ECO:0000256" key="5">
    <source>
        <dbReference type="PROSITE-ProRule" id="PRU00332"/>
    </source>
</evidence>
<feature type="region of interest" description="Disordered" evidence="6">
    <location>
        <begin position="237"/>
        <end position="313"/>
    </location>
</feature>
<dbReference type="AlphaFoldDB" id="A0A8T2RKL1"/>
<evidence type="ECO:0000259" key="8">
    <source>
        <dbReference type="PROSITE" id="PS50961"/>
    </source>
</evidence>
<feature type="domain" description="HTH La-type RNA-binding" evidence="8">
    <location>
        <begin position="1"/>
        <end position="104"/>
    </location>
</feature>
<dbReference type="InterPro" id="IPR036390">
    <property type="entry name" value="WH_DNA-bd_sf"/>
</dbReference>
<dbReference type="Pfam" id="PF05383">
    <property type="entry name" value="La"/>
    <property type="match status" value="1"/>
</dbReference>
<dbReference type="InterPro" id="IPR014886">
    <property type="entry name" value="La_xRRM"/>
</dbReference>
<evidence type="ECO:0000313" key="11">
    <source>
        <dbReference type="Proteomes" id="UP000825935"/>
    </source>
</evidence>
<dbReference type="InterPro" id="IPR006630">
    <property type="entry name" value="La_HTH"/>
</dbReference>
<comment type="subcellular location">
    <subcellularLocation>
        <location evidence="1">Nucleus</location>
    </subcellularLocation>
</comment>
<name>A0A8T2RKL1_CERRI</name>
<dbReference type="CDD" id="cd12291">
    <property type="entry name" value="RRM1_La"/>
    <property type="match status" value="1"/>
</dbReference>
<dbReference type="PANTHER" id="PTHR22792:SF140">
    <property type="entry name" value="ACHILLES, ISOFORM A"/>
    <property type="match status" value="1"/>
</dbReference>
<dbReference type="InterPro" id="IPR000504">
    <property type="entry name" value="RRM_dom"/>
</dbReference>
<keyword evidence="11" id="KW-1185">Reference proteome</keyword>
<dbReference type="InterPro" id="IPR012677">
    <property type="entry name" value="Nucleotide-bd_a/b_plait_sf"/>
</dbReference>
<dbReference type="Pfam" id="PF08777">
    <property type="entry name" value="RRM_3"/>
    <property type="match status" value="1"/>
</dbReference>
<protein>
    <recommendedName>
        <fullName evidence="12">La protein 1</fullName>
    </recommendedName>
</protein>
<evidence type="ECO:0000256" key="6">
    <source>
        <dbReference type="SAM" id="MobiDB-lite"/>
    </source>
</evidence>
<organism evidence="10 11">
    <name type="scientific">Ceratopteris richardii</name>
    <name type="common">Triangle waterfern</name>
    <dbReference type="NCBI Taxonomy" id="49495"/>
    <lineage>
        <taxon>Eukaryota</taxon>
        <taxon>Viridiplantae</taxon>
        <taxon>Streptophyta</taxon>
        <taxon>Embryophyta</taxon>
        <taxon>Tracheophyta</taxon>
        <taxon>Polypodiopsida</taxon>
        <taxon>Polypodiidae</taxon>
        <taxon>Polypodiales</taxon>
        <taxon>Pteridineae</taxon>
        <taxon>Pteridaceae</taxon>
        <taxon>Parkerioideae</taxon>
        <taxon>Ceratopteris</taxon>
    </lineage>
</organism>
<feature type="domain" description="XRRM" evidence="9">
    <location>
        <begin position="298"/>
        <end position="419"/>
    </location>
</feature>
<accession>A0A8T2RKL1</accession>
<dbReference type="PROSITE" id="PS50102">
    <property type="entry name" value="RRM"/>
    <property type="match status" value="1"/>
</dbReference>
<dbReference type="SMART" id="SM00715">
    <property type="entry name" value="LA"/>
    <property type="match status" value="1"/>
</dbReference>
<dbReference type="InterPro" id="IPR002344">
    <property type="entry name" value="Lupus_La"/>
</dbReference>
<gene>
    <name evidence="10" type="ORF">KP509_26G010200</name>
</gene>
<dbReference type="OrthoDB" id="439993at2759"/>
<proteinExistence type="predicted"/>
<keyword evidence="3" id="KW-0539">Nucleus</keyword>
<evidence type="ECO:0000256" key="1">
    <source>
        <dbReference type="ARBA" id="ARBA00004123"/>
    </source>
</evidence>
<evidence type="ECO:0000256" key="3">
    <source>
        <dbReference type="ARBA" id="ARBA00023242"/>
    </source>
</evidence>
<feature type="region of interest" description="Disordered" evidence="6">
    <location>
        <begin position="391"/>
        <end position="489"/>
    </location>
</feature>
<dbReference type="FunFam" id="1.10.10.10:FF:000795">
    <property type="entry name" value="La protein 2"/>
    <property type="match status" value="1"/>
</dbReference>
<dbReference type="InterPro" id="IPR035979">
    <property type="entry name" value="RBD_domain_sf"/>
</dbReference>
<evidence type="ECO:0000313" key="10">
    <source>
        <dbReference type="EMBL" id="KAH7296128.1"/>
    </source>
</evidence>
<dbReference type="SUPFAM" id="SSF54928">
    <property type="entry name" value="RNA-binding domain, RBD"/>
    <property type="match status" value="2"/>
</dbReference>
<evidence type="ECO:0000259" key="7">
    <source>
        <dbReference type="PROSITE" id="PS50102"/>
    </source>
</evidence>
<evidence type="ECO:0008006" key="12">
    <source>
        <dbReference type="Google" id="ProtNLM"/>
    </source>
</evidence>
<dbReference type="GO" id="GO:0006396">
    <property type="term" value="P:RNA processing"/>
    <property type="evidence" value="ECO:0007669"/>
    <property type="project" value="InterPro"/>
</dbReference>
<feature type="compositionally biased region" description="Basic and acidic residues" evidence="6">
    <location>
        <begin position="294"/>
        <end position="313"/>
    </location>
</feature>
<dbReference type="PANTHER" id="PTHR22792">
    <property type="entry name" value="LUPUS LA PROTEIN-RELATED"/>
    <property type="match status" value="1"/>
</dbReference>
<dbReference type="SUPFAM" id="SSF46785">
    <property type="entry name" value="Winged helix' DNA-binding domain"/>
    <property type="match status" value="1"/>
</dbReference>
<dbReference type="SMART" id="SM00360">
    <property type="entry name" value="RRM"/>
    <property type="match status" value="1"/>
</dbReference>
<dbReference type="InterPro" id="IPR036388">
    <property type="entry name" value="WH-like_DNA-bd_sf"/>
</dbReference>
<sequence>MGLDEKTAALVLRQVEFYFSDSNLPGDKFLRQCVEEAADGMVSLPLICSFGRMRSHLNLKESGPDNVPPETAAAVAEVLRKSTVLKVSEDGLKVGRTVPMSKFEEVQAAIEARSIAVGPLRWNVTMEEVEAFFSQHTKVKSVRLPRHPGGKAFCGSAILELESEEEAKKALDFKLVFDGVEQEIRAKKDFDAEMEMKQVKAREESYEQRTARKDAEIRFTKGLIVAFFLQKVDSAGESEKNNVKKEEPMSVDTEKSETMKGSPPADGVSCEESVAGEDESAKEKDELAQGEVKPAAEADTTKEELEPSKEELDVSREDIKEAFKGFGFIKYVDYSRGASSGYLRFDKPEEVQKARTAAVLAESGGIVVKDYIATLEAVDGAAEEEYWRNIYRSQDKVRGDSGRPKGGRGNDRFRGGRGGRPYEKSRRENSHDGGQGKGGRGKPLNDGTLGKHKRFDEGDNEAEAGASARKQVKSEEITCKQSDAEAAIA</sequence>
<evidence type="ECO:0000256" key="2">
    <source>
        <dbReference type="ARBA" id="ARBA00022884"/>
    </source>
</evidence>
<dbReference type="CDD" id="cd08030">
    <property type="entry name" value="LA_like_plant"/>
    <property type="match status" value="1"/>
</dbReference>
<comment type="function">
    <text evidence="4">Binds to the 3' poly(U) terminus of nascent RNA polymerase III transcripts, protecting them from exonuclease digestion and facilitating their folding and maturation.</text>
</comment>
<keyword evidence="2 5" id="KW-0694">RNA-binding</keyword>
<comment type="caution">
    <text evidence="10">The sequence shown here is derived from an EMBL/GenBank/DDBJ whole genome shotgun (WGS) entry which is preliminary data.</text>
</comment>
<dbReference type="Gene3D" id="3.30.70.330">
    <property type="match status" value="2"/>
</dbReference>
<dbReference type="OMA" id="EYNAKHD"/>
<dbReference type="PROSITE" id="PS51939">
    <property type="entry name" value="XRRM"/>
    <property type="match status" value="1"/>
</dbReference>
<dbReference type="Gene3D" id="1.10.10.10">
    <property type="entry name" value="Winged helix-like DNA-binding domain superfamily/Winged helix DNA-binding domain"/>
    <property type="match status" value="1"/>
</dbReference>
<feature type="compositionally biased region" description="Basic and acidic residues" evidence="6">
    <location>
        <begin position="237"/>
        <end position="258"/>
    </location>
</feature>
<dbReference type="EMBL" id="CM035431">
    <property type="protein sequence ID" value="KAH7296128.1"/>
    <property type="molecule type" value="Genomic_DNA"/>
</dbReference>
<dbReference type="InterPro" id="IPR045180">
    <property type="entry name" value="La_dom_prot"/>
</dbReference>
<dbReference type="GO" id="GO:1990904">
    <property type="term" value="C:ribonucleoprotein complex"/>
    <property type="evidence" value="ECO:0007669"/>
    <property type="project" value="UniProtKB-UniRule"/>
</dbReference>
<dbReference type="PROSITE" id="PS50961">
    <property type="entry name" value="HTH_LA"/>
    <property type="match status" value="1"/>
</dbReference>
<dbReference type="GO" id="GO:0003729">
    <property type="term" value="F:mRNA binding"/>
    <property type="evidence" value="ECO:0007669"/>
    <property type="project" value="TreeGrafter"/>
</dbReference>
<reference evidence="10" key="1">
    <citation type="submission" date="2021-08" db="EMBL/GenBank/DDBJ databases">
        <title>WGS assembly of Ceratopteris richardii.</title>
        <authorList>
            <person name="Marchant D.B."/>
            <person name="Chen G."/>
            <person name="Jenkins J."/>
            <person name="Shu S."/>
            <person name="Leebens-Mack J."/>
            <person name="Grimwood J."/>
            <person name="Schmutz J."/>
            <person name="Soltis P."/>
            <person name="Soltis D."/>
            <person name="Chen Z.-H."/>
        </authorList>
    </citation>
    <scope>NUCLEOTIDE SEQUENCE</scope>
    <source>
        <strain evidence="10">Whitten #5841</strain>
        <tissue evidence="10">Leaf</tissue>
    </source>
</reference>
<feature type="domain" description="RRM" evidence="7">
    <location>
        <begin position="113"/>
        <end position="191"/>
    </location>
</feature>
<feature type="compositionally biased region" description="Basic and acidic residues" evidence="6">
    <location>
        <begin position="393"/>
        <end position="431"/>
    </location>
</feature>
<dbReference type="Proteomes" id="UP000825935">
    <property type="component" value="Chromosome 26"/>
</dbReference>
<dbReference type="Pfam" id="PF00076">
    <property type="entry name" value="RRM_1"/>
    <property type="match status" value="1"/>
</dbReference>
<dbReference type="GO" id="GO:0005634">
    <property type="term" value="C:nucleus"/>
    <property type="evidence" value="ECO:0007669"/>
    <property type="project" value="UniProtKB-SubCell"/>
</dbReference>
<dbReference type="PRINTS" id="PR00302">
    <property type="entry name" value="LUPUSLA"/>
</dbReference>
<evidence type="ECO:0000256" key="4">
    <source>
        <dbReference type="ARBA" id="ARBA00057261"/>
    </source>
</evidence>